<dbReference type="RefSeq" id="XP_002902186.1">
    <property type="nucleotide sequence ID" value="XM_002902140.1"/>
</dbReference>
<protein>
    <submittedName>
        <fullName evidence="2">Uncharacterized protein</fullName>
    </submittedName>
</protein>
<accession>D0NF69</accession>
<feature type="compositionally biased region" description="Basic and acidic residues" evidence="1">
    <location>
        <begin position="20"/>
        <end position="33"/>
    </location>
</feature>
<evidence type="ECO:0000313" key="2">
    <source>
        <dbReference type="EMBL" id="EEY56858.1"/>
    </source>
</evidence>
<dbReference type="VEuPathDB" id="FungiDB:PITG_10384"/>
<dbReference type="GeneID" id="9474083"/>
<dbReference type="EMBL" id="DS028135">
    <property type="protein sequence ID" value="EEY56858.1"/>
    <property type="molecule type" value="Genomic_DNA"/>
</dbReference>
<sequence>MWSLGVTQSCCVVRTTSHQAAEEGHANQRDVYDQRTSTRNKPAPVSNTAFMASVAATIATPTSVMFVYTATASEMALSRLRRRHEFAKRCATSTRCTASRIHTSDPIDASADTTNFVTLAVLAPSRACTPSNTIALIDEPMSRPYTPRPVLRPHRRAHAALHARSPVTSATVAAVSAAAALHARSPVTSATVAAVSAAASR</sequence>
<gene>
    <name evidence="2" type="ORF">PITG_10384</name>
</gene>
<feature type="region of interest" description="Disordered" evidence="1">
    <location>
        <begin position="17"/>
        <end position="44"/>
    </location>
</feature>
<evidence type="ECO:0000313" key="3">
    <source>
        <dbReference type="Proteomes" id="UP000006643"/>
    </source>
</evidence>
<organism evidence="2 3">
    <name type="scientific">Phytophthora infestans (strain T30-4)</name>
    <name type="common">Potato late blight agent</name>
    <dbReference type="NCBI Taxonomy" id="403677"/>
    <lineage>
        <taxon>Eukaryota</taxon>
        <taxon>Sar</taxon>
        <taxon>Stramenopiles</taxon>
        <taxon>Oomycota</taxon>
        <taxon>Peronosporomycetes</taxon>
        <taxon>Peronosporales</taxon>
        <taxon>Peronosporaceae</taxon>
        <taxon>Phytophthora</taxon>
    </lineage>
</organism>
<reference evidence="3" key="1">
    <citation type="journal article" date="2009" name="Nature">
        <title>Genome sequence and analysis of the Irish potato famine pathogen Phytophthora infestans.</title>
        <authorList>
            <consortium name="The Broad Institute Genome Sequencing Platform"/>
            <person name="Haas B.J."/>
            <person name="Kamoun S."/>
            <person name="Zody M.C."/>
            <person name="Jiang R.H."/>
            <person name="Handsaker R.E."/>
            <person name="Cano L.M."/>
            <person name="Grabherr M."/>
            <person name="Kodira C.D."/>
            <person name="Raffaele S."/>
            <person name="Torto-Alalibo T."/>
            <person name="Bozkurt T.O."/>
            <person name="Ah-Fong A.M."/>
            <person name="Alvarado L."/>
            <person name="Anderson V.L."/>
            <person name="Armstrong M.R."/>
            <person name="Avrova A."/>
            <person name="Baxter L."/>
            <person name="Beynon J."/>
            <person name="Boevink P.C."/>
            <person name="Bollmann S.R."/>
            <person name="Bos J.I."/>
            <person name="Bulone V."/>
            <person name="Cai G."/>
            <person name="Cakir C."/>
            <person name="Carrington J.C."/>
            <person name="Chawner M."/>
            <person name="Conti L."/>
            <person name="Costanzo S."/>
            <person name="Ewan R."/>
            <person name="Fahlgren N."/>
            <person name="Fischbach M.A."/>
            <person name="Fugelstad J."/>
            <person name="Gilroy E.M."/>
            <person name="Gnerre S."/>
            <person name="Green P.J."/>
            <person name="Grenville-Briggs L.J."/>
            <person name="Griffith J."/>
            <person name="Grunwald N.J."/>
            <person name="Horn K."/>
            <person name="Horner N.R."/>
            <person name="Hu C.H."/>
            <person name="Huitema E."/>
            <person name="Jeong D.H."/>
            <person name="Jones A.M."/>
            <person name="Jones J.D."/>
            <person name="Jones R.W."/>
            <person name="Karlsson E.K."/>
            <person name="Kunjeti S.G."/>
            <person name="Lamour K."/>
            <person name="Liu Z."/>
            <person name="Ma L."/>
            <person name="Maclean D."/>
            <person name="Chibucos M.C."/>
            <person name="McDonald H."/>
            <person name="McWalters J."/>
            <person name="Meijer H.J."/>
            <person name="Morgan W."/>
            <person name="Morris P.F."/>
            <person name="Munro C.A."/>
            <person name="O'Neill K."/>
            <person name="Ospina-Giraldo M."/>
            <person name="Pinzon A."/>
            <person name="Pritchard L."/>
            <person name="Ramsahoye B."/>
            <person name="Ren Q."/>
            <person name="Restrepo S."/>
            <person name="Roy S."/>
            <person name="Sadanandom A."/>
            <person name="Savidor A."/>
            <person name="Schornack S."/>
            <person name="Schwartz D.C."/>
            <person name="Schumann U.D."/>
            <person name="Schwessinger B."/>
            <person name="Seyer L."/>
            <person name="Sharpe T."/>
            <person name="Silvar C."/>
            <person name="Song J."/>
            <person name="Studholme D.J."/>
            <person name="Sykes S."/>
            <person name="Thines M."/>
            <person name="van de Vondervoort P.J."/>
            <person name="Phuntumart V."/>
            <person name="Wawra S."/>
            <person name="Weide R."/>
            <person name="Win J."/>
            <person name="Young C."/>
            <person name="Zhou S."/>
            <person name="Fry W."/>
            <person name="Meyers B.C."/>
            <person name="van West P."/>
            <person name="Ristaino J."/>
            <person name="Govers F."/>
            <person name="Birch P.R."/>
            <person name="Whisson S.C."/>
            <person name="Judelson H.S."/>
            <person name="Nusbaum C."/>
        </authorList>
    </citation>
    <scope>NUCLEOTIDE SEQUENCE [LARGE SCALE GENOMIC DNA]</scope>
    <source>
        <strain evidence="3">T30-4</strain>
    </source>
</reference>
<dbReference type="KEGG" id="pif:PITG_10384"/>
<evidence type="ECO:0000256" key="1">
    <source>
        <dbReference type="SAM" id="MobiDB-lite"/>
    </source>
</evidence>
<dbReference type="Proteomes" id="UP000006643">
    <property type="component" value="Unassembled WGS sequence"/>
</dbReference>
<feature type="compositionally biased region" description="Polar residues" evidence="1">
    <location>
        <begin position="34"/>
        <end position="44"/>
    </location>
</feature>
<dbReference type="AlphaFoldDB" id="D0NF69"/>
<name>D0NF69_PHYIT</name>
<keyword evidence="3" id="KW-1185">Reference proteome</keyword>
<dbReference type="HOGENOM" id="CLU_1362731_0_0_1"/>
<proteinExistence type="predicted"/>
<dbReference type="InParanoid" id="D0NF69"/>